<name>A0A7S1JPQ5_9ALVE</name>
<organism evidence="2">
    <name type="scientific">Vitrella brassicaformis</name>
    <dbReference type="NCBI Taxonomy" id="1169539"/>
    <lineage>
        <taxon>Eukaryota</taxon>
        <taxon>Sar</taxon>
        <taxon>Alveolata</taxon>
        <taxon>Colpodellida</taxon>
        <taxon>Vitrellaceae</taxon>
        <taxon>Vitrella</taxon>
    </lineage>
</organism>
<gene>
    <name evidence="2" type="ORF">VBRA1451_LOCUS4985</name>
</gene>
<feature type="compositionally biased region" description="Polar residues" evidence="1">
    <location>
        <begin position="1"/>
        <end position="15"/>
    </location>
</feature>
<protein>
    <submittedName>
        <fullName evidence="2">Uncharacterized protein</fullName>
    </submittedName>
</protein>
<reference evidence="2" key="1">
    <citation type="submission" date="2021-01" db="EMBL/GenBank/DDBJ databases">
        <authorList>
            <person name="Corre E."/>
            <person name="Pelletier E."/>
            <person name="Niang G."/>
            <person name="Scheremetjew M."/>
            <person name="Finn R."/>
            <person name="Kale V."/>
            <person name="Holt S."/>
            <person name="Cochrane G."/>
            <person name="Meng A."/>
            <person name="Brown T."/>
            <person name="Cohen L."/>
        </authorList>
    </citation>
    <scope>NUCLEOTIDE SEQUENCE</scope>
    <source>
        <strain evidence="2">CCMP3346</strain>
    </source>
</reference>
<dbReference type="AlphaFoldDB" id="A0A7S1JPQ5"/>
<dbReference type="EMBL" id="HBGB01008842">
    <property type="protein sequence ID" value="CAD9049924.1"/>
    <property type="molecule type" value="Transcribed_RNA"/>
</dbReference>
<evidence type="ECO:0000313" key="2">
    <source>
        <dbReference type="EMBL" id="CAD9049924.1"/>
    </source>
</evidence>
<sequence length="133" mass="15338">MEWVTRQKNLRTQTDAPRRDRQTLHRQINQHTQNDTHSHAESWQACTRGNRQQPGIDENAANSRQCVCVPMVGRRLVATWAGLYTCVRMDGWMDGHANVCLSECLSVSLRYLYVCMVCGHRWMRYGSGSIAKQ</sequence>
<feature type="region of interest" description="Disordered" evidence="1">
    <location>
        <begin position="1"/>
        <end position="22"/>
    </location>
</feature>
<proteinExistence type="predicted"/>
<evidence type="ECO:0000256" key="1">
    <source>
        <dbReference type="SAM" id="MobiDB-lite"/>
    </source>
</evidence>
<accession>A0A7S1JPQ5</accession>